<proteinExistence type="predicted"/>
<dbReference type="AlphaFoldDB" id="A0AA88I6E6"/>
<accession>A0AA88I6E6</accession>
<organism evidence="1 2">
    <name type="scientific">Artemia franciscana</name>
    <name type="common">Brine shrimp</name>
    <name type="synonym">Artemia sanfranciscana</name>
    <dbReference type="NCBI Taxonomy" id="6661"/>
    <lineage>
        <taxon>Eukaryota</taxon>
        <taxon>Metazoa</taxon>
        <taxon>Ecdysozoa</taxon>
        <taxon>Arthropoda</taxon>
        <taxon>Crustacea</taxon>
        <taxon>Branchiopoda</taxon>
        <taxon>Anostraca</taxon>
        <taxon>Artemiidae</taxon>
        <taxon>Artemia</taxon>
    </lineage>
</organism>
<comment type="caution">
    <text evidence="1">The sequence shown here is derived from an EMBL/GenBank/DDBJ whole genome shotgun (WGS) entry which is preliminary data.</text>
</comment>
<evidence type="ECO:0000313" key="1">
    <source>
        <dbReference type="EMBL" id="KAK2722690.1"/>
    </source>
</evidence>
<protein>
    <submittedName>
        <fullName evidence="1">Uncharacterized protein</fullName>
    </submittedName>
</protein>
<dbReference type="Proteomes" id="UP001187531">
    <property type="component" value="Unassembled WGS sequence"/>
</dbReference>
<sequence>MRPLLEKARKQSSDWSLPTTIRNCNFTWIFLELGKRSPYLVDYQLQFRPGSEIPVTDALSRLHLPDINKKLETDVYVHQIYRHLPISDEKIAQIQEETPKDSQLSVLLKPIHDG</sequence>
<reference evidence="1" key="1">
    <citation type="submission" date="2023-07" db="EMBL/GenBank/DDBJ databases">
        <title>Chromosome-level genome assembly of Artemia franciscana.</title>
        <authorList>
            <person name="Jo E."/>
        </authorList>
    </citation>
    <scope>NUCLEOTIDE SEQUENCE</scope>
    <source>
        <tissue evidence="1">Whole body</tissue>
    </source>
</reference>
<keyword evidence="2" id="KW-1185">Reference proteome</keyword>
<name>A0AA88I6E6_ARTSF</name>
<dbReference type="EMBL" id="JAVRJZ010000005">
    <property type="protein sequence ID" value="KAK2722690.1"/>
    <property type="molecule type" value="Genomic_DNA"/>
</dbReference>
<gene>
    <name evidence="1" type="ORF">QYM36_003019</name>
</gene>
<evidence type="ECO:0000313" key="2">
    <source>
        <dbReference type="Proteomes" id="UP001187531"/>
    </source>
</evidence>